<dbReference type="CDD" id="cd06854">
    <property type="entry name" value="GT_WbpL_WbcO_like"/>
    <property type="match status" value="1"/>
</dbReference>
<evidence type="ECO:0000313" key="9">
    <source>
        <dbReference type="Proteomes" id="UP001222087"/>
    </source>
</evidence>
<protein>
    <submittedName>
        <fullName evidence="8">Glycosyltransferase family 4 protein</fullName>
    </submittedName>
</protein>
<evidence type="ECO:0000256" key="2">
    <source>
        <dbReference type="ARBA" id="ARBA00022475"/>
    </source>
</evidence>
<gene>
    <name evidence="8" type="ORF">PXX05_08195</name>
</gene>
<dbReference type="RefSeq" id="WP_275087739.1">
    <property type="nucleotide sequence ID" value="NZ_CP119078.1"/>
</dbReference>
<dbReference type="EMBL" id="CP119078">
    <property type="protein sequence ID" value="WED41915.1"/>
    <property type="molecule type" value="Genomic_DNA"/>
</dbReference>
<feature type="transmembrane region" description="Helical" evidence="7">
    <location>
        <begin position="308"/>
        <end position="327"/>
    </location>
</feature>
<keyword evidence="3" id="KW-0808">Transferase</keyword>
<feature type="transmembrane region" description="Helical" evidence="7">
    <location>
        <begin position="71"/>
        <end position="89"/>
    </location>
</feature>
<accession>A0ABY8AMN7</accession>
<organism evidence="8 9">
    <name type="scientific">Legionella cardiaca</name>
    <dbReference type="NCBI Taxonomy" id="1071983"/>
    <lineage>
        <taxon>Bacteria</taxon>
        <taxon>Pseudomonadati</taxon>
        <taxon>Pseudomonadota</taxon>
        <taxon>Gammaproteobacteria</taxon>
        <taxon>Legionellales</taxon>
        <taxon>Legionellaceae</taxon>
        <taxon>Legionella</taxon>
    </lineage>
</organism>
<evidence type="ECO:0000256" key="7">
    <source>
        <dbReference type="SAM" id="Phobius"/>
    </source>
</evidence>
<dbReference type="Proteomes" id="UP001222087">
    <property type="component" value="Chromosome"/>
</dbReference>
<feature type="transmembrane region" description="Helical" evidence="7">
    <location>
        <begin position="210"/>
        <end position="230"/>
    </location>
</feature>
<feature type="transmembrane region" description="Helical" evidence="7">
    <location>
        <begin position="236"/>
        <end position="257"/>
    </location>
</feature>
<feature type="transmembrane region" description="Helical" evidence="7">
    <location>
        <begin position="179"/>
        <end position="198"/>
    </location>
</feature>
<keyword evidence="9" id="KW-1185">Reference proteome</keyword>
<feature type="transmembrane region" description="Helical" evidence="7">
    <location>
        <begin position="101"/>
        <end position="116"/>
    </location>
</feature>
<dbReference type="Pfam" id="PF00953">
    <property type="entry name" value="Glycos_transf_4"/>
    <property type="match status" value="1"/>
</dbReference>
<dbReference type="InterPro" id="IPR000715">
    <property type="entry name" value="Glycosyl_transferase_4"/>
</dbReference>
<feature type="transmembrane region" description="Helical" evidence="7">
    <location>
        <begin position="156"/>
        <end position="173"/>
    </location>
</feature>
<keyword evidence="5 7" id="KW-1133">Transmembrane helix</keyword>
<proteinExistence type="predicted"/>
<evidence type="ECO:0000313" key="8">
    <source>
        <dbReference type="EMBL" id="WED41915.1"/>
    </source>
</evidence>
<evidence type="ECO:0000256" key="3">
    <source>
        <dbReference type="ARBA" id="ARBA00022679"/>
    </source>
</evidence>
<feature type="transmembrane region" description="Helical" evidence="7">
    <location>
        <begin position="122"/>
        <end position="144"/>
    </location>
</feature>
<keyword evidence="6 7" id="KW-0472">Membrane</keyword>
<keyword evidence="2" id="KW-1003">Cell membrane</keyword>
<evidence type="ECO:0000256" key="4">
    <source>
        <dbReference type="ARBA" id="ARBA00022692"/>
    </source>
</evidence>
<comment type="subcellular location">
    <subcellularLocation>
        <location evidence="1">Cell membrane</location>
        <topology evidence="1">Multi-pass membrane protein</topology>
    </subcellularLocation>
</comment>
<dbReference type="PANTHER" id="PTHR22926:SF3">
    <property type="entry name" value="UNDECAPRENYL-PHOSPHATE ALPHA-N-ACETYLGLUCOSAMINYL 1-PHOSPHATE TRANSFERASE"/>
    <property type="match status" value="1"/>
</dbReference>
<name>A0ABY8AMN7_9GAMM</name>
<keyword evidence="4 7" id="KW-0812">Transmembrane</keyword>
<feature type="transmembrane region" description="Helical" evidence="7">
    <location>
        <begin position="277"/>
        <end position="296"/>
    </location>
</feature>
<evidence type="ECO:0000256" key="1">
    <source>
        <dbReference type="ARBA" id="ARBA00004651"/>
    </source>
</evidence>
<evidence type="ECO:0000256" key="5">
    <source>
        <dbReference type="ARBA" id="ARBA00022989"/>
    </source>
</evidence>
<feature type="transmembrane region" description="Helical" evidence="7">
    <location>
        <begin position="6"/>
        <end position="24"/>
    </location>
</feature>
<feature type="transmembrane region" description="Helical" evidence="7">
    <location>
        <begin position="44"/>
        <end position="65"/>
    </location>
</feature>
<evidence type="ECO:0000256" key="6">
    <source>
        <dbReference type="ARBA" id="ARBA00023136"/>
    </source>
</evidence>
<sequence>MKIIASLGMILLSATLIKLFYLFANNTRLLVQPNERTLHAEPTVRGSGIVFIGLWLLAIPIIGFYTEAVASQQLVLIISGFVLGAISFVDDLMNLSVKLRLLVQCLVSLGVAFYLSPLSLDFIAFAISNEIIVFLFMFGALVWAINHFNFMDGLDGFAAIQAFFLLATYSLIFDNHGAVFYEYICLMLTANILGFLIFNFPPAKVFMGDVGSATLGLTTFLMGLIAQKYYNVPILYWFMLNGLFLFDATITLIRRIFNREVWYSPHKKHAYQRIKQLGVNSEIILLGQLIINGVIVGLVACTHFYEQYTLPIVMLEIVGLSGIYFWIERAYPMASSSQNR</sequence>
<reference evidence="8 9" key="1">
    <citation type="submission" date="2023-02" db="EMBL/GenBank/DDBJ databases">
        <title>Genome Sequence of L. cardiaca H63T.</title>
        <authorList>
            <person name="Lopez A.E."/>
            <person name="Cianciotto N.P."/>
        </authorList>
    </citation>
    <scope>NUCLEOTIDE SEQUENCE [LARGE SCALE GENOMIC DNA]</scope>
    <source>
        <strain evidence="8 9">H63</strain>
    </source>
</reference>
<dbReference type="PANTHER" id="PTHR22926">
    <property type="entry name" value="PHOSPHO-N-ACETYLMURAMOYL-PENTAPEPTIDE-TRANSFERASE"/>
    <property type="match status" value="1"/>
</dbReference>